<dbReference type="AlphaFoldDB" id="A0A923NCK3"/>
<protein>
    <submittedName>
        <fullName evidence="7">Hydroxyacid dehydrogenase</fullName>
    </submittedName>
</protein>
<dbReference type="InterPro" id="IPR006139">
    <property type="entry name" value="D-isomer_2_OHA_DH_cat_dom"/>
</dbReference>
<evidence type="ECO:0000256" key="2">
    <source>
        <dbReference type="ARBA" id="ARBA00023002"/>
    </source>
</evidence>
<sequence>MKKLLVIGREGRLIKYAPEPDKLKEYDIVYAPVGARDEELLTKGKDADFVLVDAIGSISGNVIQQMTNLKLIHSEGVGYQGVDLDAAKECDVYVCNCKGMNASAVAEHAVLLMLGVLRDVCGGDRSVRTGRQIETKEKYMIEGSLTELSECTVGLVGFGDIAKATAKLLQAFGAKVVYTKKSPAPPDVETRYGVSFLPQDELLAVSDIVSLHAPVNDETRYMVDASFLEKMKDTAYLINTSRGELVDSKALVAALESGSIAGAGLDTIDGEPVKSDNPLLQTSEEAGRKLLLSCHIGGITRASFSRGYAMILEAIEKVSRGEIPDNIVG</sequence>
<comment type="caution">
    <text evidence="7">The sequence shown here is derived from an EMBL/GenBank/DDBJ whole genome shotgun (WGS) entry which is preliminary data.</text>
</comment>
<feature type="domain" description="D-isomer specific 2-hydroxyacid dehydrogenase catalytic" evidence="5">
    <location>
        <begin position="23"/>
        <end position="328"/>
    </location>
</feature>
<dbReference type="SUPFAM" id="SSF51735">
    <property type="entry name" value="NAD(P)-binding Rossmann-fold domains"/>
    <property type="match status" value="1"/>
</dbReference>
<evidence type="ECO:0000256" key="1">
    <source>
        <dbReference type="ARBA" id="ARBA00005854"/>
    </source>
</evidence>
<dbReference type="GO" id="GO:0051287">
    <property type="term" value="F:NAD binding"/>
    <property type="evidence" value="ECO:0007669"/>
    <property type="project" value="InterPro"/>
</dbReference>
<dbReference type="SUPFAM" id="SSF52283">
    <property type="entry name" value="Formate/glycerate dehydrogenase catalytic domain-like"/>
    <property type="match status" value="1"/>
</dbReference>
<name>A0A923NCK3_9FIRM</name>
<dbReference type="Pfam" id="PF02826">
    <property type="entry name" value="2-Hacid_dh_C"/>
    <property type="match status" value="1"/>
</dbReference>
<dbReference type="Proteomes" id="UP000644115">
    <property type="component" value="Unassembled WGS sequence"/>
</dbReference>
<comment type="similarity">
    <text evidence="1 4">Belongs to the D-isomer specific 2-hydroxyacid dehydrogenase family.</text>
</comment>
<dbReference type="CDD" id="cd12175">
    <property type="entry name" value="2-Hacid_dh_11"/>
    <property type="match status" value="1"/>
</dbReference>
<dbReference type="GO" id="GO:0016616">
    <property type="term" value="F:oxidoreductase activity, acting on the CH-OH group of donors, NAD or NADP as acceptor"/>
    <property type="evidence" value="ECO:0007669"/>
    <property type="project" value="InterPro"/>
</dbReference>
<dbReference type="EMBL" id="JACRWC010000116">
    <property type="protein sequence ID" value="MBC6000300.1"/>
    <property type="molecule type" value="Genomic_DNA"/>
</dbReference>
<dbReference type="RefSeq" id="WP_249287601.1">
    <property type="nucleotide sequence ID" value="NZ_JACRWC010000116.1"/>
</dbReference>
<dbReference type="InterPro" id="IPR006140">
    <property type="entry name" value="D-isomer_DH_NAD-bd"/>
</dbReference>
<proteinExistence type="inferred from homology"/>
<dbReference type="InterPro" id="IPR029753">
    <property type="entry name" value="D-isomer_DH_CS"/>
</dbReference>
<evidence type="ECO:0000259" key="6">
    <source>
        <dbReference type="Pfam" id="PF02826"/>
    </source>
</evidence>
<accession>A0A923NCK3</accession>
<keyword evidence="3" id="KW-0520">NAD</keyword>
<gene>
    <name evidence="7" type="ORF">H8876_09840</name>
</gene>
<evidence type="ECO:0000313" key="8">
    <source>
        <dbReference type="Proteomes" id="UP000644115"/>
    </source>
</evidence>
<feature type="domain" description="D-isomer specific 2-hydroxyacid dehydrogenase NAD-binding" evidence="6">
    <location>
        <begin position="111"/>
        <end position="283"/>
    </location>
</feature>
<dbReference type="PROSITE" id="PS00671">
    <property type="entry name" value="D_2_HYDROXYACID_DH_3"/>
    <property type="match status" value="1"/>
</dbReference>
<dbReference type="InterPro" id="IPR036291">
    <property type="entry name" value="NAD(P)-bd_dom_sf"/>
</dbReference>
<dbReference type="Gene3D" id="3.40.50.720">
    <property type="entry name" value="NAD(P)-binding Rossmann-like Domain"/>
    <property type="match status" value="2"/>
</dbReference>
<evidence type="ECO:0000256" key="3">
    <source>
        <dbReference type="ARBA" id="ARBA00023027"/>
    </source>
</evidence>
<evidence type="ECO:0000259" key="5">
    <source>
        <dbReference type="Pfam" id="PF00389"/>
    </source>
</evidence>
<dbReference type="InterPro" id="IPR050418">
    <property type="entry name" value="D-iso_2-hydroxyacid_DH_PdxB"/>
</dbReference>
<dbReference type="Pfam" id="PF00389">
    <property type="entry name" value="2-Hacid_dh"/>
    <property type="match status" value="1"/>
</dbReference>
<keyword evidence="2 4" id="KW-0560">Oxidoreductase</keyword>
<keyword evidence="8" id="KW-1185">Reference proteome</keyword>
<dbReference type="PROSITE" id="PS00670">
    <property type="entry name" value="D_2_HYDROXYACID_DH_2"/>
    <property type="match status" value="1"/>
</dbReference>
<dbReference type="PANTHER" id="PTHR43761">
    <property type="entry name" value="D-ISOMER SPECIFIC 2-HYDROXYACID DEHYDROGENASE FAMILY PROTEIN (AFU_ORTHOLOGUE AFUA_1G13630)"/>
    <property type="match status" value="1"/>
</dbReference>
<evidence type="ECO:0000256" key="4">
    <source>
        <dbReference type="RuleBase" id="RU003719"/>
    </source>
</evidence>
<evidence type="ECO:0000313" key="7">
    <source>
        <dbReference type="EMBL" id="MBC6000300.1"/>
    </source>
</evidence>
<dbReference type="PANTHER" id="PTHR43761:SF1">
    <property type="entry name" value="D-ISOMER SPECIFIC 2-HYDROXYACID DEHYDROGENASE CATALYTIC DOMAIN-CONTAINING PROTEIN-RELATED"/>
    <property type="match status" value="1"/>
</dbReference>
<organism evidence="7 8">
    <name type="scientific">Lentihominibacter faecis</name>
    <dbReference type="NCBI Taxonomy" id="2764712"/>
    <lineage>
        <taxon>Bacteria</taxon>
        <taxon>Bacillati</taxon>
        <taxon>Bacillota</taxon>
        <taxon>Clostridia</taxon>
        <taxon>Peptostreptococcales</taxon>
        <taxon>Anaerovoracaceae</taxon>
        <taxon>Lentihominibacter</taxon>
    </lineage>
</organism>
<reference evidence="7" key="1">
    <citation type="submission" date="2020-08" db="EMBL/GenBank/DDBJ databases">
        <authorList>
            <person name="Liu C."/>
            <person name="Sun Q."/>
        </authorList>
    </citation>
    <scope>NUCLEOTIDE SEQUENCE</scope>
    <source>
        <strain evidence="7">BX16</strain>
    </source>
</reference>